<protein>
    <recommendedName>
        <fullName evidence="11">SRCR domain-containing protein</fullName>
    </recommendedName>
</protein>
<reference evidence="12" key="1">
    <citation type="submission" date="2020-05" db="UniProtKB">
        <authorList>
            <consortium name="EnsemblMetazoa"/>
        </authorList>
    </citation>
    <scope>IDENTIFICATION</scope>
    <source>
        <strain evidence="12">BB02</strain>
    </source>
</reference>
<dbReference type="STRING" id="6526.A0A2C9KJM2"/>
<evidence type="ECO:0000256" key="7">
    <source>
        <dbReference type="ARBA" id="ARBA00023157"/>
    </source>
</evidence>
<dbReference type="VEuPathDB" id="VectorBase:BGLB020413"/>
<dbReference type="SUPFAM" id="SSF56487">
    <property type="entry name" value="SRCR-like"/>
    <property type="match status" value="2"/>
</dbReference>
<keyword evidence="7 10" id="KW-1015">Disulfide bond</keyword>
<dbReference type="GO" id="GO:0016020">
    <property type="term" value="C:membrane"/>
    <property type="evidence" value="ECO:0007669"/>
    <property type="project" value="UniProtKB-SubCell"/>
</dbReference>
<dbReference type="KEGG" id="bgt:106064849"/>
<evidence type="ECO:0000256" key="2">
    <source>
        <dbReference type="ARBA" id="ARBA00022692"/>
    </source>
</evidence>
<evidence type="ECO:0000256" key="4">
    <source>
        <dbReference type="ARBA" id="ARBA00022737"/>
    </source>
</evidence>
<evidence type="ECO:0000256" key="6">
    <source>
        <dbReference type="ARBA" id="ARBA00023136"/>
    </source>
</evidence>
<dbReference type="Gene3D" id="3.10.250.10">
    <property type="entry name" value="SRCR-like domain"/>
    <property type="match status" value="2"/>
</dbReference>
<feature type="domain" description="SRCR" evidence="11">
    <location>
        <begin position="18"/>
        <end position="104"/>
    </location>
</feature>
<name>A0A2C9KJM2_BIOGL</name>
<comment type="subcellular location">
    <subcellularLocation>
        <location evidence="1">Membrane</location>
        <topology evidence="1">Single-pass membrane protein</topology>
    </subcellularLocation>
</comment>
<evidence type="ECO:0000313" key="12">
    <source>
        <dbReference type="EnsemblMetazoa" id="BGLB020413-PA"/>
    </source>
</evidence>
<evidence type="ECO:0000313" key="13">
    <source>
        <dbReference type="Proteomes" id="UP000076420"/>
    </source>
</evidence>
<keyword evidence="9" id="KW-0325">Glycoprotein</keyword>
<keyword evidence="4" id="KW-0677">Repeat</keyword>
<dbReference type="FunFam" id="3.10.250.10:FF:000007">
    <property type="entry name" value="Soluble scavenger receptor cysteine-rich domain-containing protein SSC5D"/>
    <property type="match status" value="1"/>
</dbReference>
<evidence type="ECO:0000256" key="9">
    <source>
        <dbReference type="ARBA" id="ARBA00023180"/>
    </source>
</evidence>
<dbReference type="PANTHER" id="PTHR48071:SF18">
    <property type="entry name" value="DELETED IN MALIGNANT BRAIN TUMORS 1 PROTEIN-RELATED"/>
    <property type="match status" value="1"/>
</dbReference>
<dbReference type="SMART" id="SM00202">
    <property type="entry name" value="SR"/>
    <property type="match status" value="2"/>
</dbReference>
<keyword evidence="8" id="KW-0675">Receptor</keyword>
<evidence type="ECO:0000256" key="5">
    <source>
        <dbReference type="ARBA" id="ARBA00022989"/>
    </source>
</evidence>
<keyword evidence="3" id="KW-0732">Signal</keyword>
<dbReference type="PROSITE" id="PS50287">
    <property type="entry name" value="SRCR_2"/>
    <property type="match status" value="2"/>
</dbReference>
<feature type="disulfide bond" evidence="10">
    <location>
        <begin position="89"/>
        <end position="99"/>
    </location>
</feature>
<keyword evidence="6" id="KW-0472">Membrane</keyword>
<dbReference type="InterPro" id="IPR001190">
    <property type="entry name" value="SRCR"/>
</dbReference>
<evidence type="ECO:0000259" key="11">
    <source>
        <dbReference type="PROSITE" id="PS50287"/>
    </source>
</evidence>
<dbReference type="Proteomes" id="UP000076420">
    <property type="component" value="Unassembled WGS sequence"/>
</dbReference>
<keyword evidence="2" id="KW-0812">Transmembrane</keyword>
<dbReference type="EnsemblMetazoa" id="BGLB020413-RA">
    <property type="protein sequence ID" value="BGLB020413-PA"/>
    <property type="gene ID" value="BGLB020413"/>
</dbReference>
<organism evidence="12 13">
    <name type="scientific">Biomphalaria glabrata</name>
    <name type="common">Bloodfluke planorb</name>
    <name type="synonym">Freshwater snail</name>
    <dbReference type="NCBI Taxonomy" id="6526"/>
    <lineage>
        <taxon>Eukaryota</taxon>
        <taxon>Metazoa</taxon>
        <taxon>Spiralia</taxon>
        <taxon>Lophotrochozoa</taxon>
        <taxon>Mollusca</taxon>
        <taxon>Gastropoda</taxon>
        <taxon>Heterobranchia</taxon>
        <taxon>Euthyneura</taxon>
        <taxon>Panpulmonata</taxon>
        <taxon>Hygrophila</taxon>
        <taxon>Lymnaeoidea</taxon>
        <taxon>Planorbidae</taxon>
        <taxon>Biomphalaria</taxon>
    </lineage>
</organism>
<dbReference type="InterPro" id="IPR036772">
    <property type="entry name" value="SRCR-like_dom_sf"/>
</dbReference>
<dbReference type="PRINTS" id="PR00258">
    <property type="entry name" value="SPERACTRCPTR"/>
</dbReference>
<evidence type="ECO:0000256" key="1">
    <source>
        <dbReference type="ARBA" id="ARBA00004167"/>
    </source>
</evidence>
<evidence type="ECO:0000256" key="3">
    <source>
        <dbReference type="ARBA" id="ARBA00022729"/>
    </source>
</evidence>
<gene>
    <name evidence="12" type="primary">106064849</name>
</gene>
<dbReference type="OrthoDB" id="6156774at2759"/>
<evidence type="ECO:0000256" key="10">
    <source>
        <dbReference type="PROSITE-ProRule" id="PRU00196"/>
    </source>
</evidence>
<dbReference type="FunFam" id="3.10.250.10:FF:000016">
    <property type="entry name" value="Scavenger receptor cysteine-rich protein type 12"/>
    <property type="match status" value="1"/>
</dbReference>
<dbReference type="PANTHER" id="PTHR48071">
    <property type="entry name" value="SRCR DOMAIN-CONTAINING PROTEIN"/>
    <property type="match status" value="1"/>
</dbReference>
<feature type="domain" description="SRCR" evidence="11">
    <location>
        <begin position="111"/>
        <end position="213"/>
    </location>
</feature>
<evidence type="ECO:0000256" key="8">
    <source>
        <dbReference type="ARBA" id="ARBA00023170"/>
    </source>
</evidence>
<sequence length="336" mass="37682">MPGYEGDFCNITITELQIRLRDGQNRFEGTVEVFYNNTWGYVCDHKWSQLDAEVVCHMLGYQRFGAKAVLMNTFKSNHLYGFLLDDVSCQANESTLDSCSHSAWAITDLQIRLRDGQNRFEGTVEVFYNGEWGYICDDGWSQPAAEVVCLMLEYSRSGARAVNDNRFRSNHVYNYLLDDVSCPAQAWTLDDCSHLGWGKHNCGPEEKAGVVCANACNSTYFGPNCKEKCSTQCSQTVCDSNTGRCMACIPGFYGDFCNISCDGTHFGPNCKEKCFSQCSQSVCDTKTGSCIACIRDFESDFCNICKYSKIIYVNEMFKCPVVVILEADPFAMFVVA</sequence>
<dbReference type="Pfam" id="PF00530">
    <property type="entry name" value="SRCR"/>
    <property type="match status" value="2"/>
</dbReference>
<keyword evidence="5" id="KW-1133">Transmembrane helix</keyword>
<accession>A0A2C9KJM2</accession>
<dbReference type="PROSITE" id="PS00420">
    <property type="entry name" value="SRCR_1"/>
    <property type="match status" value="1"/>
</dbReference>
<comment type="caution">
    <text evidence="10">Lacks conserved residue(s) required for the propagation of feature annotation.</text>
</comment>
<dbReference type="AlphaFoldDB" id="A0A2C9KJM2"/>
<feature type="disulfide bond" evidence="10">
    <location>
        <begin position="182"/>
        <end position="192"/>
    </location>
</feature>
<proteinExistence type="predicted"/>
<dbReference type="VEuPathDB" id="VectorBase:BGLAX_052448"/>